<reference evidence="23 24" key="1">
    <citation type="submission" date="2013-09" db="EMBL/GenBank/DDBJ databases">
        <title>Corchorus capsularis genome sequencing.</title>
        <authorList>
            <person name="Alam M."/>
            <person name="Haque M.S."/>
            <person name="Islam M.S."/>
            <person name="Emdad E.M."/>
            <person name="Islam M.M."/>
            <person name="Ahmed B."/>
            <person name="Halim A."/>
            <person name="Hossen Q.M.M."/>
            <person name="Hossain M.Z."/>
            <person name="Ahmed R."/>
            <person name="Khan M.M."/>
            <person name="Islam R."/>
            <person name="Rashid M.M."/>
            <person name="Khan S.A."/>
            <person name="Rahman M.S."/>
            <person name="Alam M."/>
        </authorList>
    </citation>
    <scope>NUCLEOTIDE SEQUENCE [LARGE SCALE GENOMIC DNA]</scope>
    <source>
        <strain evidence="24">cv. CVL-1</strain>
        <tissue evidence="23">Whole seedling</tissue>
    </source>
</reference>
<dbReference type="EMBL" id="AWWV01013438">
    <property type="protein sequence ID" value="OMO61507.1"/>
    <property type="molecule type" value="Genomic_DNA"/>
</dbReference>
<dbReference type="InterPro" id="IPR008271">
    <property type="entry name" value="Ser/Thr_kinase_AS"/>
</dbReference>
<dbReference type="InterPro" id="IPR017441">
    <property type="entry name" value="Protein_kinase_ATP_BS"/>
</dbReference>
<feature type="compositionally biased region" description="Low complexity" evidence="20">
    <location>
        <begin position="996"/>
        <end position="1011"/>
    </location>
</feature>
<keyword evidence="24" id="KW-1185">Reference proteome</keyword>
<feature type="domain" description="Protein kinase" evidence="22">
    <location>
        <begin position="686"/>
        <end position="968"/>
    </location>
</feature>
<dbReference type="SMART" id="SM00220">
    <property type="entry name" value="S_TKc"/>
    <property type="match status" value="1"/>
</dbReference>
<keyword evidence="7 21" id="KW-0812">Transmembrane</keyword>
<evidence type="ECO:0000256" key="1">
    <source>
        <dbReference type="ARBA" id="ARBA00004479"/>
    </source>
</evidence>
<dbReference type="InterPro" id="IPR051824">
    <property type="entry name" value="LRR_Rcpt-Like_S/T_Kinase"/>
</dbReference>
<evidence type="ECO:0000256" key="5">
    <source>
        <dbReference type="ARBA" id="ARBA00022614"/>
    </source>
</evidence>
<evidence type="ECO:0000256" key="4">
    <source>
        <dbReference type="ARBA" id="ARBA00022553"/>
    </source>
</evidence>
<evidence type="ECO:0000256" key="8">
    <source>
        <dbReference type="ARBA" id="ARBA00022729"/>
    </source>
</evidence>
<dbReference type="FunFam" id="2.60.120.430:FF:000004">
    <property type="entry name" value="Putative leucine-rich repeat receptor-like serine/threonine-protein kinase"/>
    <property type="match status" value="1"/>
</dbReference>
<evidence type="ECO:0000256" key="13">
    <source>
        <dbReference type="ARBA" id="ARBA00022989"/>
    </source>
</evidence>
<evidence type="ECO:0000256" key="6">
    <source>
        <dbReference type="ARBA" id="ARBA00022679"/>
    </source>
</evidence>
<dbReference type="GO" id="GO:0016020">
    <property type="term" value="C:membrane"/>
    <property type="evidence" value="ECO:0007669"/>
    <property type="project" value="UniProtKB-SubCell"/>
</dbReference>
<name>A0A1R3GTZ1_COCAP</name>
<dbReference type="GO" id="GO:0004674">
    <property type="term" value="F:protein serine/threonine kinase activity"/>
    <property type="evidence" value="ECO:0007669"/>
    <property type="project" value="UniProtKB-KW"/>
</dbReference>
<dbReference type="OMA" id="NFPCSAS"/>
<comment type="caution">
    <text evidence="23">The sequence shown here is derived from an EMBL/GenBank/DDBJ whole genome shotgun (WGS) entry which is preliminary data.</text>
</comment>
<dbReference type="FunFam" id="3.80.10.10:FF:000452">
    <property type="entry name" value="Probable LRR receptor-like serine/threonine-protein kinase RFK1"/>
    <property type="match status" value="1"/>
</dbReference>
<evidence type="ECO:0000256" key="7">
    <source>
        <dbReference type="ARBA" id="ARBA00022692"/>
    </source>
</evidence>
<feature type="transmembrane region" description="Helical" evidence="21">
    <location>
        <begin position="626"/>
        <end position="649"/>
    </location>
</feature>
<keyword evidence="16" id="KW-0325">Glycoprotein</keyword>
<dbReference type="Gene3D" id="2.60.120.430">
    <property type="entry name" value="Galactose-binding lectin"/>
    <property type="match status" value="1"/>
</dbReference>
<sequence>MGRADFTTTPKLLLLVNLASSFIALLWLSTFGFAAATPLLHSEEVKALKAIGKKMGKKDWDFKVDPCSGKGNWIVEGDEETGFASNVTCNCSFNNNTTCHVVTIFLTAMNISATLPPEFSKFPHLKVLDLSRNYFTGSIPKEWATMKLDMLSFMGNRLSGPFPKVLTNITSLTNLSVEGNNFSGPIPPEIGKLINLQKLVLSSNALSGELPAELAKLVNLTDIRFSDNNFSGKIPDFISNWKQIQKLQFQGCSLEGPIPSSISALTSLSDLRISDLKGKGSPFPPLRNYDSLKTLILRNCKIHGEIPEYIGDMKKLKTLDLSYNNLTGEIPSSFYKLTKADFLYLTRNQLTGSVPEWILERNKNADISFNNFTWDTSSPIECPRGSVNLVESYSTPTNKLSKVPSCLKQNFPCSASSSQHKYSLHINCGGQELNVNGDAKYEADMEPRGASMFYLGHNWALSSTGNFMDNDIDADDYIVTNTSALSNVSATHSELYTTARVSPLSLTYYGLCLGNGNYTVNLHFAEIIYINDRSFYSLGKRIFDVYIQGELVLKDFNIQDEAGGSGKPIVKNFTAVVTRNTLKIHLYWAGRGTTGIPARGMYGPIISAISVVPNFKPPTVTGKKNYLIIAAGAASAAILIVLMVLGIIWRKGWLGGKISAENELKGLDLQTGIFSLRQIKAATNNFDAENKIGEGGFGSVYKGFLSDGTVIAVKQLSSKSKQGNREFVNEIGMISALQHPNLVKLYGCCAEGNQLLLVYEYMENNCVSRAIFGKGSTPKLKLDWSTRRNICLGIASGLAYLHEESRIKIVHRDIKTSNVLLDKNLNAKISDFGLAKLNDDDKTHISTRIAGTIGYMAPEYAMRGYLTSKADVYSFGVVALEIVSGKSNTNYRPTDDFVYLLDWAYVLRERGSLLELVDPELGSEYSSEEAMVMLNVALLCTNAAPTLRPTMSQVVSMLEGRTAVQDILSDPGFSSMNSKFKALVNHFWQNPSQTMSLSSNGPNTDSSSSNIEDIEENSHLLRVSSVQSEV</sequence>
<organism evidence="23 24">
    <name type="scientific">Corchorus capsularis</name>
    <name type="common">Jute</name>
    <dbReference type="NCBI Taxonomy" id="210143"/>
    <lineage>
        <taxon>Eukaryota</taxon>
        <taxon>Viridiplantae</taxon>
        <taxon>Streptophyta</taxon>
        <taxon>Embryophyta</taxon>
        <taxon>Tracheophyta</taxon>
        <taxon>Spermatophyta</taxon>
        <taxon>Magnoliopsida</taxon>
        <taxon>eudicotyledons</taxon>
        <taxon>Gunneridae</taxon>
        <taxon>Pentapetalae</taxon>
        <taxon>rosids</taxon>
        <taxon>malvids</taxon>
        <taxon>Malvales</taxon>
        <taxon>Malvaceae</taxon>
        <taxon>Grewioideae</taxon>
        <taxon>Apeibeae</taxon>
        <taxon>Corchorus</taxon>
    </lineage>
</organism>
<keyword evidence="3" id="KW-0723">Serine/threonine-protein kinase</keyword>
<evidence type="ECO:0000256" key="9">
    <source>
        <dbReference type="ARBA" id="ARBA00022737"/>
    </source>
</evidence>
<evidence type="ECO:0000256" key="15">
    <source>
        <dbReference type="ARBA" id="ARBA00023170"/>
    </source>
</evidence>
<evidence type="ECO:0000256" key="18">
    <source>
        <dbReference type="ARBA" id="ARBA00048679"/>
    </source>
</evidence>
<comment type="subcellular location">
    <subcellularLocation>
        <location evidence="1">Membrane</location>
        <topology evidence="1">Single-pass type I membrane protein</topology>
    </subcellularLocation>
</comment>
<evidence type="ECO:0000256" key="19">
    <source>
        <dbReference type="PROSITE-ProRule" id="PRU10141"/>
    </source>
</evidence>
<feature type="binding site" evidence="19">
    <location>
        <position position="714"/>
    </location>
    <ligand>
        <name>ATP</name>
        <dbReference type="ChEBI" id="CHEBI:30616"/>
    </ligand>
</feature>
<evidence type="ECO:0000256" key="12">
    <source>
        <dbReference type="ARBA" id="ARBA00022840"/>
    </source>
</evidence>
<evidence type="ECO:0000256" key="17">
    <source>
        <dbReference type="ARBA" id="ARBA00047899"/>
    </source>
</evidence>
<evidence type="ECO:0000256" key="11">
    <source>
        <dbReference type="ARBA" id="ARBA00022777"/>
    </source>
</evidence>
<dbReference type="Pfam" id="PF00560">
    <property type="entry name" value="LRR_1"/>
    <property type="match status" value="4"/>
</dbReference>
<gene>
    <name evidence="23" type="ORF">CCACVL1_23462</name>
</gene>
<proteinExistence type="predicted"/>
<dbReference type="OrthoDB" id="1893746at2759"/>
<dbReference type="PROSITE" id="PS00107">
    <property type="entry name" value="PROTEIN_KINASE_ATP"/>
    <property type="match status" value="1"/>
</dbReference>
<dbReference type="AlphaFoldDB" id="A0A1R3GTZ1"/>
<dbReference type="Pfam" id="PF13855">
    <property type="entry name" value="LRR_8"/>
    <property type="match status" value="1"/>
</dbReference>
<dbReference type="InterPro" id="IPR001245">
    <property type="entry name" value="Ser-Thr/Tyr_kinase_cat_dom"/>
</dbReference>
<keyword evidence="6" id="KW-0808">Transferase</keyword>
<feature type="region of interest" description="Disordered" evidence="20">
    <location>
        <begin position="994"/>
        <end position="1030"/>
    </location>
</feature>
<keyword evidence="5" id="KW-0433">Leucine-rich repeat</keyword>
<evidence type="ECO:0000256" key="2">
    <source>
        <dbReference type="ARBA" id="ARBA00012513"/>
    </source>
</evidence>
<dbReference type="CDD" id="cd14066">
    <property type="entry name" value="STKc_IRAK"/>
    <property type="match status" value="1"/>
</dbReference>
<evidence type="ECO:0000256" key="3">
    <source>
        <dbReference type="ARBA" id="ARBA00022527"/>
    </source>
</evidence>
<keyword evidence="15" id="KW-0675">Receptor</keyword>
<comment type="catalytic activity">
    <reaction evidence="17">
        <text>L-threonyl-[protein] + ATP = O-phospho-L-threonyl-[protein] + ADP + H(+)</text>
        <dbReference type="Rhea" id="RHEA:46608"/>
        <dbReference type="Rhea" id="RHEA-COMP:11060"/>
        <dbReference type="Rhea" id="RHEA-COMP:11605"/>
        <dbReference type="ChEBI" id="CHEBI:15378"/>
        <dbReference type="ChEBI" id="CHEBI:30013"/>
        <dbReference type="ChEBI" id="CHEBI:30616"/>
        <dbReference type="ChEBI" id="CHEBI:61977"/>
        <dbReference type="ChEBI" id="CHEBI:456216"/>
        <dbReference type="EC" id="2.7.11.1"/>
    </reaction>
</comment>
<dbReference type="Gene3D" id="1.10.510.10">
    <property type="entry name" value="Transferase(Phosphotransferase) domain 1"/>
    <property type="match status" value="1"/>
</dbReference>
<dbReference type="EC" id="2.7.11.1" evidence="2"/>
<dbReference type="FunFam" id="1.10.510.10:FF:000044">
    <property type="entry name" value="Putative LRR receptor-like serine/threonine-protein kinase"/>
    <property type="match status" value="1"/>
</dbReference>
<dbReference type="Pfam" id="PF11721">
    <property type="entry name" value="Malectin"/>
    <property type="match status" value="1"/>
</dbReference>
<dbReference type="STRING" id="210143.A0A1R3GTZ1"/>
<dbReference type="InterPro" id="IPR011009">
    <property type="entry name" value="Kinase-like_dom_sf"/>
</dbReference>
<dbReference type="PANTHER" id="PTHR48006:SF68">
    <property type="entry name" value="PROTEIN KINASE DOMAIN-CONTAINING PROTEIN"/>
    <property type="match status" value="1"/>
</dbReference>
<dbReference type="FunFam" id="3.30.200.20:FF:000217">
    <property type="entry name" value="probable LRR receptor-like serine/threonine-protein kinase At1g53430"/>
    <property type="match status" value="1"/>
</dbReference>
<protein>
    <recommendedName>
        <fullName evidence="2">non-specific serine/threonine protein kinase</fullName>
        <ecNumber evidence="2">2.7.11.1</ecNumber>
    </recommendedName>
</protein>
<dbReference type="Pfam" id="PF07714">
    <property type="entry name" value="PK_Tyr_Ser-Thr"/>
    <property type="match status" value="1"/>
</dbReference>
<keyword evidence="14 21" id="KW-0472">Membrane</keyword>
<evidence type="ECO:0000256" key="21">
    <source>
        <dbReference type="SAM" id="Phobius"/>
    </source>
</evidence>
<evidence type="ECO:0000313" key="24">
    <source>
        <dbReference type="Proteomes" id="UP000188268"/>
    </source>
</evidence>
<dbReference type="SUPFAM" id="SSF52058">
    <property type="entry name" value="L domain-like"/>
    <property type="match status" value="1"/>
</dbReference>
<dbReference type="PROSITE" id="PS51450">
    <property type="entry name" value="LRR"/>
    <property type="match status" value="1"/>
</dbReference>
<dbReference type="Gramene" id="OMO61507">
    <property type="protein sequence ID" value="OMO61507"/>
    <property type="gene ID" value="CCACVL1_23462"/>
</dbReference>
<accession>A0A1R3GTZ1</accession>
<feature type="transmembrane region" description="Helical" evidence="21">
    <location>
        <begin position="12"/>
        <end position="36"/>
    </location>
</feature>
<dbReference type="Gene3D" id="3.30.200.20">
    <property type="entry name" value="Phosphorylase Kinase, domain 1"/>
    <property type="match status" value="1"/>
</dbReference>
<evidence type="ECO:0000259" key="22">
    <source>
        <dbReference type="PROSITE" id="PS50011"/>
    </source>
</evidence>
<comment type="catalytic activity">
    <reaction evidence="18">
        <text>L-seryl-[protein] + ATP = O-phospho-L-seryl-[protein] + ADP + H(+)</text>
        <dbReference type="Rhea" id="RHEA:17989"/>
        <dbReference type="Rhea" id="RHEA-COMP:9863"/>
        <dbReference type="Rhea" id="RHEA-COMP:11604"/>
        <dbReference type="ChEBI" id="CHEBI:15378"/>
        <dbReference type="ChEBI" id="CHEBI:29999"/>
        <dbReference type="ChEBI" id="CHEBI:30616"/>
        <dbReference type="ChEBI" id="CHEBI:83421"/>
        <dbReference type="ChEBI" id="CHEBI:456216"/>
        <dbReference type="EC" id="2.7.11.1"/>
    </reaction>
</comment>
<evidence type="ECO:0000256" key="14">
    <source>
        <dbReference type="ARBA" id="ARBA00023136"/>
    </source>
</evidence>
<dbReference type="InterPro" id="IPR000719">
    <property type="entry name" value="Prot_kinase_dom"/>
</dbReference>
<dbReference type="SUPFAM" id="SSF56112">
    <property type="entry name" value="Protein kinase-like (PK-like)"/>
    <property type="match status" value="1"/>
</dbReference>
<dbReference type="Gene3D" id="3.80.10.10">
    <property type="entry name" value="Ribonuclease Inhibitor"/>
    <property type="match status" value="3"/>
</dbReference>
<evidence type="ECO:0000313" key="23">
    <source>
        <dbReference type="EMBL" id="OMO61507.1"/>
    </source>
</evidence>
<dbReference type="PROSITE" id="PS00108">
    <property type="entry name" value="PROTEIN_KINASE_ST"/>
    <property type="match status" value="1"/>
</dbReference>
<evidence type="ECO:0000256" key="10">
    <source>
        <dbReference type="ARBA" id="ARBA00022741"/>
    </source>
</evidence>
<keyword evidence="10 19" id="KW-0547">Nucleotide-binding</keyword>
<keyword evidence="12 19" id="KW-0067">ATP-binding</keyword>
<keyword evidence="8" id="KW-0732">Signal</keyword>
<keyword evidence="4" id="KW-0597">Phosphoprotein</keyword>
<dbReference type="FunFam" id="3.80.10.10:FF:000958">
    <property type="entry name" value="Putative LRR receptor-like serine/threonine-protein kinase isoform A"/>
    <property type="match status" value="1"/>
</dbReference>
<dbReference type="PROSITE" id="PS50011">
    <property type="entry name" value="PROTEIN_KINASE_DOM"/>
    <property type="match status" value="1"/>
</dbReference>
<keyword evidence="11" id="KW-0418">Kinase</keyword>
<dbReference type="GO" id="GO:0005524">
    <property type="term" value="F:ATP binding"/>
    <property type="evidence" value="ECO:0007669"/>
    <property type="project" value="UniProtKB-UniRule"/>
</dbReference>
<keyword evidence="13 21" id="KW-1133">Transmembrane helix</keyword>
<dbReference type="PANTHER" id="PTHR48006">
    <property type="entry name" value="LEUCINE-RICH REPEAT-CONTAINING PROTEIN DDB_G0281931-RELATED"/>
    <property type="match status" value="1"/>
</dbReference>
<dbReference type="InterPro" id="IPR021720">
    <property type="entry name" value="Malectin_dom"/>
</dbReference>
<evidence type="ECO:0000256" key="20">
    <source>
        <dbReference type="SAM" id="MobiDB-lite"/>
    </source>
</evidence>
<dbReference type="Proteomes" id="UP000188268">
    <property type="component" value="Unassembled WGS sequence"/>
</dbReference>
<dbReference type="InterPro" id="IPR001611">
    <property type="entry name" value="Leu-rich_rpt"/>
</dbReference>
<evidence type="ECO:0000256" key="16">
    <source>
        <dbReference type="ARBA" id="ARBA00023180"/>
    </source>
</evidence>
<keyword evidence="9" id="KW-0677">Repeat</keyword>
<dbReference type="InterPro" id="IPR032675">
    <property type="entry name" value="LRR_dom_sf"/>
</dbReference>